<keyword evidence="5 8" id="KW-0689">Ribosomal protein</keyword>
<dbReference type="PANTHER" id="PTHR33398:SF1">
    <property type="entry name" value="SMALL RIBOSOMAL SUBUNIT PROTEIN BS20C"/>
    <property type="match status" value="1"/>
</dbReference>
<dbReference type="Pfam" id="PF01649">
    <property type="entry name" value="Ribosomal_S20p"/>
    <property type="match status" value="1"/>
</dbReference>
<dbReference type="InterPro" id="IPR036510">
    <property type="entry name" value="Ribosomal_bS20_sf"/>
</dbReference>
<dbReference type="GO" id="GO:0015935">
    <property type="term" value="C:small ribosomal subunit"/>
    <property type="evidence" value="ECO:0007669"/>
    <property type="project" value="TreeGrafter"/>
</dbReference>
<evidence type="ECO:0000313" key="10">
    <source>
        <dbReference type="EMBL" id="MBB5191009.1"/>
    </source>
</evidence>
<dbReference type="GO" id="GO:0003735">
    <property type="term" value="F:structural constituent of ribosome"/>
    <property type="evidence" value="ECO:0007669"/>
    <property type="project" value="InterPro"/>
</dbReference>
<dbReference type="RefSeq" id="WP_184099541.1">
    <property type="nucleotide sequence ID" value="NZ_JACHHN010000003.1"/>
</dbReference>
<evidence type="ECO:0000256" key="5">
    <source>
        <dbReference type="ARBA" id="ARBA00022980"/>
    </source>
</evidence>
<sequence>MANSAQARKRARQAEEARQHNASQRSAFRTAIKKVLKAVEAGDKSAAQAVFQQSVSTIDSLADKKIFHKNKAARHKSRLSAAIKAMAA</sequence>
<evidence type="ECO:0000256" key="3">
    <source>
        <dbReference type="ARBA" id="ARBA00022730"/>
    </source>
</evidence>
<gene>
    <name evidence="8" type="primary">rpsT</name>
    <name evidence="10" type="ORF">HNQ50_001732</name>
</gene>
<evidence type="ECO:0000256" key="6">
    <source>
        <dbReference type="ARBA" id="ARBA00023274"/>
    </source>
</evidence>
<evidence type="ECO:0000313" key="11">
    <source>
        <dbReference type="Proteomes" id="UP000543030"/>
    </source>
</evidence>
<evidence type="ECO:0000256" key="2">
    <source>
        <dbReference type="ARBA" id="ARBA00007634"/>
    </source>
</evidence>
<reference evidence="10 11" key="1">
    <citation type="submission" date="2020-08" db="EMBL/GenBank/DDBJ databases">
        <title>Genomic Encyclopedia of Type Strains, Phase IV (KMG-IV): sequencing the most valuable type-strain genomes for metagenomic binning, comparative biology and taxonomic classification.</title>
        <authorList>
            <person name="Goeker M."/>
        </authorList>
    </citation>
    <scope>NUCLEOTIDE SEQUENCE [LARGE SCALE GENOMIC DNA]</scope>
    <source>
        <strain evidence="10 11">DSM 18233</strain>
    </source>
</reference>
<feature type="region of interest" description="Disordered" evidence="9">
    <location>
        <begin position="1"/>
        <end position="26"/>
    </location>
</feature>
<dbReference type="FunFam" id="1.20.58.110:FF:000001">
    <property type="entry name" value="30S ribosomal protein S20"/>
    <property type="match status" value="1"/>
</dbReference>
<comment type="caution">
    <text evidence="10">The sequence shown here is derived from an EMBL/GenBank/DDBJ whole genome shotgun (WGS) entry which is preliminary data.</text>
</comment>
<organism evidence="10 11">
    <name type="scientific">Silvimonas terrae</name>
    <dbReference type="NCBI Taxonomy" id="300266"/>
    <lineage>
        <taxon>Bacteria</taxon>
        <taxon>Pseudomonadati</taxon>
        <taxon>Pseudomonadota</taxon>
        <taxon>Betaproteobacteria</taxon>
        <taxon>Neisseriales</taxon>
        <taxon>Chitinibacteraceae</taxon>
        <taxon>Silvimonas</taxon>
    </lineage>
</organism>
<dbReference type="HAMAP" id="MF_00500">
    <property type="entry name" value="Ribosomal_bS20"/>
    <property type="match status" value="1"/>
</dbReference>
<dbReference type="PANTHER" id="PTHR33398">
    <property type="entry name" value="30S RIBOSOMAL PROTEIN S20"/>
    <property type="match status" value="1"/>
</dbReference>
<dbReference type="GO" id="GO:0005829">
    <property type="term" value="C:cytosol"/>
    <property type="evidence" value="ECO:0007669"/>
    <property type="project" value="TreeGrafter"/>
</dbReference>
<comment type="function">
    <text evidence="1 8">Binds directly to 16S ribosomal RNA.</text>
</comment>
<evidence type="ECO:0000256" key="8">
    <source>
        <dbReference type="HAMAP-Rule" id="MF_00500"/>
    </source>
</evidence>
<dbReference type="Gene3D" id="1.20.58.110">
    <property type="entry name" value="Ribosomal protein S20"/>
    <property type="match status" value="1"/>
</dbReference>
<keyword evidence="6 8" id="KW-0687">Ribonucleoprotein</keyword>
<evidence type="ECO:0000256" key="4">
    <source>
        <dbReference type="ARBA" id="ARBA00022884"/>
    </source>
</evidence>
<evidence type="ECO:0000256" key="7">
    <source>
        <dbReference type="ARBA" id="ARBA00035136"/>
    </source>
</evidence>
<protein>
    <recommendedName>
        <fullName evidence="7 8">Small ribosomal subunit protein bS20</fullName>
    </recommendedName>
</protein>
<accession>A0A840RC25</accession>
<dbReference type="SUPFAM" id="SSF46992">
    <property type="entry name" value="Ribosomal protein S20"/>
    <property type="match status" value="1"/>
</dbReference>
<dbReference type="GO" id="GO:0006412">
    <property type="term" value="P:translation"/>
    <property type="evidence" value="ECO:0007669"/>
    <property type="project" value="UniProtKB-UniRule"/>
</dbReference>
<evidence type="ECO:0000256" key="1">
    <source>
        <dbReference type="ARBA" id="ARBA00003134"/>
    </source>
</evidence>
<evidence type="ECO:0000256" key="9">
    <source>
        <dbReference type="SAM" id="MobiDB-lite"/>
    </source>
</evidence>
<proteinExistence type="inferred from homology"/>
<dbReference type="InterPro" id="IPR002583">
    <property type="entry name" value="Ribosomal_bS20"/>
</dbReference>
<dbReference type="AlphaFoldDB" id="A0A840RC25"/>
<keyword evidence="4 8" id="KW-0694">RNA-binding</keyword>
<keyword evidence="11" id="KW-1185">Reference proteome</keyword>
<dbReference type="EMBL" id="JACHHN010000003">
    <property type="protein sequence ID" value="MBB5191009.1"/>
    <property type="molecule type" value="Genomic_DNA"/>
</dbReference>
<keyword evidence="3 8" id="KW-0699">rRNA-binding</keyword>
<comment type="similarity">
    <text evidence="2 8">Belongs to the bacterial ribosomal protein bS20 family.</text>
</comment>
<dbReference type="Proteomes" id="UP000543030">
    <property type="component" value="Unassembled WGS sequence"/>
</dbReference>
<name>A0A840RC25_9NEIS</name>
<dbReference type="GO" id="GO:0070181">
    <property type="term" value="F:small ribosomal subunit rRNA binding"/>
    <property type="evidence" value="ECO:0007669"/>
    <property type="project" value="TreeGrafter"/>
</dbReference>
<dbReference type="NCBIfam" id="TIGR00029">
    <property type="entry name" value="S20"/>
    <property type="match status" value="1"/>
</dbReference>